<evidence type="ECO:0000313" key="10">
    <source>
        <dbReference type="WBParaSite" id="ACRNAN_scaffold4293.g22863.t1"/>
    </source>
</evidence>
<dbReference type="Proteomes" id="UP000887540">
    <property type="component" value="Unplaced"/>
</dbReference>
<evidence type="ECO:0000256" key="2">
    <source>
        <dbReference type="ARBA" id="ARBA00022741"/>
    </source>
</evidence>
<dbReference type="GO" id="GO:0005524">
    <property type="term" value="F:ATP binding"/>
    <property type="evidence" value="ECO:0007669"/>
    <property type="project" value="UniProtKB-KW"/>
</dbReference>
<dbReference type="EC" id="2.7.12.2" evidence="6"/>
<keyword evidence="3" id="KW-0418">Kinase</keyword>
<protein>
    <recommendedName>
        <fullName evidence="6">mitogen-activated protein kinase kinase</fullName>
        <ecNumber evidence="6">2.7.12.2</ecNumber>
    </recommendedName>
</protein>
<dbReference type="GO" id="GO:0051403">
    <property type="term" value="P:stress-activated MAPK cascade"/>
    <property type="evidence" value="ECO:0007669"/>
    <property type="project" value="TreeGrafter"/>
</dbReference>
<dbReference type="Gene3D" id="1.10.8.10">
    <property type="entry name" value="DNA helicase RuvA subunit, C-terminal domain"/>
    <property type="match status" value="2"/>
</dbReference>
<keyword evidence="1" id="KW-0808">Transferase</keyword>
<dbReference type="Pfam" id="PF02845">
    <property type="entry name" value="CUE"/>
    <property type="match status" value="2"/>
</dbReference>
<evidence type="ECO:0000259" key="8">
    <source>
        <dbReference type="PROSITE" id="PS51140"/>
    </source>
</evidence>
<dbReference type="WBParaSite" id="ACRNAN_scaffold4293.g22863.t1">
    <property type="protein sequence ID" value="ACRNAN_scaffold4293.g22863.t1"/>
    <property type="gene ID" value="ACRNAN_scaffold4293.g22863"/>
</dbReference>
<reference evidence="10" key="1">
    <citation type="submission" date="2022-11" db="UniProtKB">
        <authorList>
            <consortium name="WormBaseParasite"/>
        </authorList>
    </citation>
    <scope>IDENTIFICATION</scope>
</reference>
<dbReference type="SMART" id="SM00546">
    <property type="entry name" value="CUE"/>
    <property type="match status" value="2"/>
</dbReference>
<evidence type="ECO:0000256" key="3">
    <source>
        <dbReference type="ARBA" id="ARBA00022777"/>
    </source>
</evidence>
<evidence type="ECO:0000256" key="4">
    <source>
        <dbReference type="ARBA" id="ARBA00022840"/>
    </source>
</evidence>
<proteinExistence type="inferred from homology"/>
<keyword evidence="4" id="KW-0067">ATP-binding</keyword>
<dbReference type="GO" id="GO:0004708">
    <property type="term" value="F:MAP kinase kinase activity"/>
    <property type="evidence" value="ECO:0007669"/>
    <property type="project" value="UniProtKB-EC"/>
</dbReference>
<dbReference type="PROSITE" id="PS51140">
    <property type="entry name" value="CUE"/>
    <property type="match status" value="2"/>
</dbReference>
<evidence type="ECO:0000256" key="5">
    <source>
        <dbReference type="ARBA" id="ARBA00038035"/>
    </source>
</evidence>
<feature type="domain" description="CUE" evidence="8">
    <location>
        <begin position="399"/>
        <end position="442"/>
    </location>
</feature>
<dbReference type="AlphaFoldDB" id="A0A914DWP6"/>
<dbReference type="Gene3D" id="1.10.510.10">
    <property type="entry name" value="Transferase(Phosphotransferase) domain 1"/>
    <property type="match status" value="2"/>
</dbReference>
<dbReference type="InterPro" id="IPR003892">
    <property type="entry name" value="CUE"/>
</dbReference>
<dbReference type="PROSITE" id="PS00108">
    <property type="entry name" value="PROTEIN_KINASE_ST"/>
    <property type="match status" value="2"/>
</dbReference>
<dbReference type="Pfam" id="PF00069">
    <property type="entry name" value="Pkinase"/>
    <property type="match status" value="2"/>
</dbReference>
<dbReference type="SMART" id="SM00220">
    <property type="entry name" value="S_TKc"/>
    <property type="match status" value="2"/>
</dbReference>
<comment type="similarity">
    <text evidence="5">Belongs to the protein kinase superfamily. STE Ser/Thr protein kinase family. MAP kinase kinase subfamily.</text>
</comment>
<dbReference type="SUPFAM" id="SSF46934">
    <property type="entry name" value="UBA-like"/>
    <property type="match status" value="2"/>
</dbReference>
<organism evidence="9 10">
    <name type="scientific">Acrobeloides nanus</name>
    <dbReference type="NCBI Taxonomy" id="290746"/>
    <lineage>
        <taxon>Eukaryota</taxon>
        <taxon>Metazoa</taxon>
        <taxon>Ecdysozoa</taxon>
        <taxon>Nematoda</taxon>
        <taxon>Chromadorea</taxon>
        <taxon>Rhabditida</taxon>
        <taxon>Tylenchina</taxon>
        <taxon>Cephalobomorpha</taxon>
        <taxon>Cephaloboidea</taxon>
        <taxon>Cephalobidae</taxon>
        <taxon>Acrobeloides</taxon>
    </lineage>
</organism>
<keyword evidence="2" id="KW-0547">Nucleotide-binding</keyword>
<dbReference type="InterPro" id="IPR011009">
    <property type="entry name" value="Kinase-like_dom_sf"/>
</dbReference>
<dbReference type="InterPro" id="IPR008271">
    <property type="entry name" value="Ser/Thr_kinase_AS"/>
</dbReference>
<evidence type="ECO:0000256" key="1">
    <source>
        <dbReference type="ARBA" id="ARBA00022679"/>
    </source>
</evidence>
<dbReference type="SUPFAM" id="SSF56112">
    <property type="entry name" value="Protein kinase-like (PK-like)"/>
    <property type="match status" value="2"/>
</dbReference>
<dbReference type="PROSITE" id="PS50011">
    <property type="entry name" value="PROTEIN_KINASE_DOM"/>
    <property type="match status" value="2"/>
</dbReference>
<feature type="domain" description="Protein kinase" evidence="7">
    <location>
        <begin position="488"/>
        <end position="770"/>
    </location>
</feature>
<keyword evidence="9" id="KW-1185">Reference proteome</keyword>
<sequence>MTPRSSELVERANKTFSINFNQAQGPSNTTSEYYEILSTDPYINELIFADDAPKYRFNINDLVELETIAATRHIIKRMRHKLSNKELAVKSVHIPQNRHSTEDELKKLESLIREVQNFRELRNEPNIVRFYGFCIHEGQALICMELMDLSLKELSLKFIEKKQKFSEELLRCIIVAVLRSLVACKSKNIIYRDVKPENILLSRDGAIKLCDFGESRILHESLASTFVGTIYYWPPERFETEKSKYDVRADIWSLGITLIELVTGSVPYRDHKGNIPNNIIMLQSLIVNLDTNKTVEDAFGGYTEGTKDFVKSCLKKVKERPKYNELMETTCCQSCETIDSLELVQDMLKKHYYQDEGNEGVINNVMNFTPVEEVVPSQVHPVPGIPAEAQAGVAPGPLFTEEVLNGLHVMFPRVDKDVIKSILEEKRGDTDSTVTALLEMRNMQKGFSLNLNQDQGPSNATSEYYEQLLTDPHVNKLIFADDAPEYRFNVNELVELKTIATTRHVIKRMRHLPSNKELAVKSVHIPHSRYGTDDGNLNKLKYLVREIQNFRELRNEPNIVRFYGFCLNEGQAFICMELMDLSLKELSTKFIEKNQKFSEELLRCIILAVLKSLVACKSKNIIYRDVKPDNILLSRDGAIKLCDFGESRILQESLASTFAGSLNYWPPERFETEKAKYDVRADIWSLGITLIELATGSVPYRDHKGHIPNNIILLQSLIVKLDTNKTVEDAFGGYTEGTKDFVKSCLKKVEERPKYDELMKTTCCQSCETIDPQKLVRDILKEYYYQDEGEGVINHDMNFIPIKVVPSQVHPVPEISVEVQDGVAPDPLFTEGELNELHVMFPKVDKDVIQIILEEKLGDSDSTVTALLEMTSLNT</sequence>
<dbReference type="Gene3D" id="3.30.200.20">
    <property type="entry name" value="Phosphorylase Kinase, domain 1"/>
    <property type="match status" value="2"/>
</dbReference>
<feature type="domain" description="CUE" evidence="8">
    <location>
        <begin position="829"/>
        <end position="872"/>
    </location>
</feature>
<name>A0A914DWP6_9BILA</name>
<dbReference type="InterPro" id="IPR000719">
    <property type="entry name" value="Prot_kinase_dom"/>
</dbReference>
<evidence type="ECO:0000259" key="7">
    <source>
        <dbReference type="PROSITE" id="PS50011"/>
    </source>
</evidence>
<dbReference type="PANTHER" id="PTHR48013">
    <property type="entry name" value="DUAL SPECIFICITY MITOGEN-ACTIVATED PROTEIN KINASE KINASE 5-RELATED"/>
    <property type="match status" value="1"/>
</dbReference>
<accession>A0A914DWP6</accession>
<dbReference type="GO" id="GO:0043130">
    <property type="term" value="F:ubiquitin binding"/>
    <property type="evidence" value="ECO:0007669"/>
    <property type="project" value="InterPro"/>
</dbReference>
<evidence type="ECO:0000313" key="9">
    <source>
        <dbReference type="Proteomes" id="UP000887540"/>
    </source>
</evidence>
<evidence type="ECO:0000256" key="6">
    <source>
        <dbReference type="ARBA" id="ARBA00038999"/>
    </source>
</evidence>
<dbReference type="PANTHER" id="PTHR48013:SF28">
    <property type="entry name" value="DUAL SPECIFICITY MITOGEN-ACTIVATED PROTEIN KINASE KINASE SEK-1"/>
    <property type="match status" value="1"/>
</dbReference>
<dbReference type="InterPro" id="IPR009060">
    <property type="entry name" value="UBA-like_sf"/>
</dbReference>
<feature type="domain" description="Protein kinase" evidence="7">
    <location>
        <begin position="57"/>
        <end position="338"/>
    </location>
</feature>